<dbReference type="PANTHER" id="PTHR43214:SF43">
    <property type="entry name" value="TWO-COMPONENT RESPONSE REGULATOR"/>
    <property type="match status" value="1"/>
</dbReference>
<dbReference type="InterPro" id="IPR011006">
    <property type="entry name" value="CheY-like_superfamily"/>
</dbReference>
<dbReference type="SMART" id="SM00448">
    <property type="entry name" value="REC"/>
    <property type="match status" value="1"/>
</dbReference>
<keyword evidence="7" id="KW-1185">Reference proteome</keyword>
<dbReference type="Pfam" id="PF00072">
    <property type="entry name" value="Response_reg"/>
    <property type="match status" value="1"/>
</dbReference>
<dbReference type="InterPro" id="IPR016032">
    <property type="entry name" value="Sig_transdc_resp-reg_C-effctor"/>
</dbReference>
<accession>A0ABY5PCV6</accession>
<dbReference type="SMART" id="SM00421">
    <property type="entry name" value="HTH_LUXR"/>
    <property type="match status" value="1"/>
</dbReference>
<evidence type="ECO:0000259" key="5">
    <source>
        <dbReference type="PROSITE" id="PS50110"/>
    </source>
</evidence>
<evidence type="ECO:0000313" key="7">
    <source>
        <dbReference type="Proteomes" id="UP001058860"/>
    </source>
</evidence>
<dbReference type="InterPro" id="IPR000792">
    <property type="entry name" value="Tscrpt_reg_LuxR_C"/>
</dbReference>
<proteinExistence type="predicted"/>
<feature type="domain" description="HTH luxR-type" evidence="4">
    <location>
        <begin position="148"/>
        <end position="213"/>
    </location>
</feature>
<evidence type="ECO:0000256" key="1">
    <source>
        <dbReference type="ARBA" id="ARBA00022553"/>
    </source>
</evidence>
<name>A0ABY5PCV6_9ACTN</name>
<keyword evidence="1 3" id="KW-0597">Phosphoprotein</keyword>
<dbReference type="PROSITE" id="PS50110">
    <property type="entry name" value="RESPONSE_REGULATORY"/>
    <property type="match status" value="1"/>
</dbReference>
<keyword evidence="2" id="KW-0238">DNA-binding</keyword>
<dbReference type="SUPFAM" id="SSF46894">
    <property type="entry name" value="C-terminal effector domain of the bipartite response regulators"/>
    <property type="match status" value="1"/>
</dbReference>
<dbReference type="PRINTS" id="PR00038">
    <property type="entry name" value="HTHLUXR"/>
</dbReference>
<dbReference type="PANTHER" id="PTHR43214">
    <property type="entry name" value="TWO-COMPONENT RESPONSE REGULATOR"/>
    <property type="match status" value="1"/>
</dbReference>
<dbReference type="CDD" id="cd17535">
    <property type="entry name" value="REC_NarL-like"/>
    <property type="match status" value="1"/>
</dbReference>
<dbReference type="SUPFAM" id="SSF52172">
    <property type="entry name" value="CheY-like"/>
    <property type="match status" value="1"/>
</dbReference>
<dbReference type="EMBL" id="CP088295">
    <property type="protein sequence ID" value="UUY02382.1"/>
    <property type="molecule type" value="Genomic_DNA"/>
</dbReference>
<dbReference type="Pfam" id="PF00196">
    <property type="entry name" value="GerE"/>
    <property type="match status" value="1"/>
</dbReference>
<sequence>MTEEEQPAQLRLVLADDHAVVRAGLKLLLDSEPDFEVVAEAGDVDEALRQVRAYRPDVLVLDLNMPGDPSLPAIPKVAEINEATAVVVLTMQDDTAFAREALRGGAKGYVLKDAADGELAQAVRAAAQGGTYLNPSLGARLAAEPPAPTGPPDDLTEREVEVLRLIALGHTNAEIAGQLYLSVRTVESHRAHIQQKLRRSTRAELVRYALDHGLVEQ</sequence>
<dbReference type="PROSITE" id="PS00622">
    <property type="entry name" value="HTH_LUXR_1"/>
    <property type="match status" value="1"/>
</dbReference>
<dbReference type="InterPro" id="IPR058245">
    <property type="entry name" value="NreC/VraR/RcsB-like_REC"/>
</dbReference>
<dbReference type="InterPro" id="IPR039420">
    <property type="entry name" value="WalR-like"/>
</dbReference>
<dbReference type="InterPro" id="IPR001789">
    <property type="entry name" value="Sig_transdc_resp-reg_receiver"/>
</dbReference>
<gene>
    <name evidence="6" type="ORF">LRS13_16960</name>
</gene>
<feature type="domain" description="Response regulatory" evidence="5">
    <location>
        <begin position="11"/>
        <end position="127"/>
    </location>
</feature>
<reference evidence="7" key="1">
    <citation type="submission" date="2021-11" db="EMBL/GenBank/DDBJ databases">
        <title>Cultivation dependent microbiological survey of springs from the worlds oldest radium mine currently devoted to the extraction of radon-saturated water.</title>
        <authorList>
            <person name="Kapinusova G."/>
            <person name="Smrhova T."/>
            <person name="Strejcek M."/>
            <person name="Suman J."/>
            <person name="Jani K."/>
            <person name="Pajer P."/>
            <person name="Uhlik O."/>
        </authorList>
    </citation>
    <scope>NUCLEOTIDE SEQUENCE [LARGE SCALE GENOMIC DNA]</scope>
    <source>
        <strain evidence="7">J379</strain>
    </source>
</reference>
<organism evidence="6 7">
    <name type="scientific">Svornostia abyssi</name>
    <dbReference type="NCBI Taxonomy" id="2898438"/>
    <lineage>
        <taxon>Bacteria</taxon>
        <taxon>Bacillati</taxon>
        <taxon>Actinomycetota</taxon>
        <taxon>Thermoleophilia</taxon>
        <taxon>Solirubrobacterales</taxon>
        <taxon>Baekduiaceae</taxon>
        <taxon>Svornostia</taxon>
    </lineage>
</organism>
<dbReference type="Gene3D" id="3.40.50.2300">
    <property type="match status" value="1"/>
</dbReference>
<dbReference type="RefSeq" id="WP_353862911.1">
    <property type="nucleotide sequence ID" value="NZ_CP088295.1"/>
</dbReference>
<dbReference type="CDD" id="cd06170">
    <property type="entry name" value="LuxR_C_like"/>
    <property type="match status" value="1"/>
</dbReference>
<evidence type="ECO:0000256" key="2">
    <source>
        <dbReference type="ARBA" id="ARBA00023125"/>
    </source>
</evidence>
<protein>
    <submittedName>
        <fullName evidence="6">Response regulator transcription factor</fullName>
    </submittedName>
</protein>
<evidence type="ECO:0000259" key="4">
    <source>
        <dbReference type="PROSITE" id="PS50043"/>
    </source>
</evidence>
<evidence type="ECO:0000256" key="3">
    <source>
        <dbReference type="PROSITE-ProRule" id="PRU00169"/>
    </source>
</evidence>
<dbReference type="PROSITE" id="PS50043">
    <property type="entry name" value="HTH_LUXR_2"/>
    <property type="match status" value="1"/>
</dbReference>
<feature type="modified residue" description="4-aspartylphosphate" evidence="3">
    <location>
        <position position="62"/>
    </location>
</feature>
<evidence type="ECO:0000313" key="6">
    <source>
        <dbReference type="EMBL" id="UUY02382.1"/>
    </source>
</evidence>
<dbReference type="Proteomes" id="UP001058860">
    <property type="component" value="Chromosome"/>
</dbReference>